<dbReference type="InterPro" id="IPR001810">
    <property type="entry name" value="F-box_dom"/>
</dbReference>
<name>A0A4R0RNI1_9APHY</name>
<dbReference type="EMBL" id="RWJN01000121">
    <property type="protein sequence ID" value="TCD66809.1"/>
    <property type="molecule type" value="Genomic_DNA"/>
</dbReference>
<accession>A0A4R0RNI1</accession>
<organism evidence="2 3">
    <name type="scientific">Steccherinum ochraceum</name>
    <dbReference type="NCBI Taxonomy" id="92696"/>
    <lineage>
        <taxon>Eukaryota</taxon>
        <taxon>Fungi</taxon>
        <taxon>Dikarya</taxon>
        <taxon>Basidiomycota</taxon>
        <taxon>Agaricomycotina</taxon>
        <taxon>Agaricomycetes</taxon>
        <taxon>Polyporales</taxon>
        <taxon>Steccherinaceae</taxon>
        <taxon>Steccherinum</taxon>
    </lineage>
</organism>
<dbReference type="Pfam" id="PF12937">
    <property type="entry name" value="F-box-like"/>
    <property type="match status" value="1"/>
</dbReference>
<dbReference type="OrthoDB" id="421226at2759"/>
<dbReference type="InterPro" id="IPR036047">
    <property type="entry name" value="F-box-like_dom_sf"/>
</dbReference>
<dbReference type="PROSITE" id="PS50181">
    <property type="entry name" value="FBOX"/>
    <property type="match status" value="1"/>
</dbReference>
<dbReference type="InterPro" id="IPR032675">
    <property type="entry name" value="LRR_dom_sf"/>
</dbReference>
<gene>
    <name evidence="2" type="ORF">EIP91_000945</name>
</gene>
<feature type="domain" description="F-box" evidence="1">
    <location>
        <begin position="10"/>
        <end position="55"/>
    </location>
</feature>
<keyword evidence="3" id="KW-1185">Reference proteome</keyword>
<dbReference type="Proteomes" id="UP000292702">
    <property type="component" value="Unassembled WGS sequence"/>
</dbReference>
<reference evidence="2 3" key="1">
    <citation type="submission" date="2018-11" db="EMBL/GenBank/DDBJ databases">
        <title>Genome assembly of Steccherinum ochraceum LE-BIN_3174, the white-rot fungus of the Steccherinaceae family (The Residual Polyporoid clade, Polyporales, Basidiomycota).</title>
        <authorList>
            <person name="Fedorova T.V."/>
            <person name="Glazunova O.A."/>
            <person name="Landesman E.O."/>
            <person name="Moiseenko K.V."/>
            <person name="Psurtseva N.V."/>
            <person name="Savinova O.S."/>
            <person name="Shakhova N.V."/>
            <person name="Tyazhelova T.V."/>
            <person name="Vasina D.V."/>
        </authorList>
    </citation>
    <scope>NUCLEOTIDE SEQUENCE [LARGE SCALE GENOMIC DNA]</scope>
    <source>
        <strain evidence="2 3">LE-BIN_3174</strain>
    </source>
</reference>
<evidence type="ECO:0000313" key="3">
    <source>
        <dbReference type="Proteomes" id="UP000292702"/>
    </source>
</evidence>
<comment type="caution">
    <text evidence="2">The sequence shown here is derived from an EMBL/GenBank/DDBJ whole genome shotgun (WGS) entry which is preliminary data.</text>
</comment>
<dbReference type="AlphaFoldDB" id="A0A4R0RNI1"/>
<sequence length="426" mass="48089">MDIDDNDHTTDGMHRLPVELVGIILNLLDKDDLLDCALVSRRWCALARPKLYHSLVVNDAPSSDKDYNLNAFKLFLHDVVASSAFVPHVRELTLQGEYDLTEGSSEGHSVASVETLGLLMAKLAALETLHLVGVTIQTSPHIPSLPSPKSLHKLHLHTLLFKPTGHIKSTPVRDFFRLFGRVRVLEMGPGSVFVDYVRLPEDDDYVEPEVEETIRVGPLIPDSFSVEEISADADPDINQPLWRALLLLADSQVLKSDIGWYLQHLSLRFDWEQSDIGRKDPFAISYCPNLTSLTLVVWTPSSSAWDRGFRNPCLRKILLKASPTIPRIHIQLIRDMLVRGPGDLKYIAGMHWDIVDEELSARLALEKLSFEFFCERFKGSPPTFVKEIRRIQRNLPRLMADGILEFTVRCVKATVPRLYSAEGDLT</sequence>
<evidence type="ECO:0000259" key="1">
    <source>
        <dbReference type="PROSITE" id="PS50181"/>
    </source>
</evidence>
<dbReference type="SUPFAM" id="SSF81383">
    <property type="entry name" value="F-box domain"/>
    <property type="match status" value="1"/>
</dbReference>
<proteinExistence type="predicted"/>
<protein>
    <recommendedName>
        <fullName evidence="1">F-box domain-containing protein</fullName>
    </recommendedName>
</protein>
<dbReference type="Gene3D" id="3.80.10.10">
    <property type="entry name" value="Ribonuclease Inhibitor"/>
    <property type="match status" value="1"/>
</dbReference>
<evidence type="ECO:0000313" key="2">
    <source>
        <dbReference type="EMBL" id="TCD66809.1"/>
    </source>
</evidence>